<dbReference type="EMBL" id="LCBX01000056">
    <property type="protein sequence ID" value="KKS19155.1"/>
    <property type="molecule type" value="Genomic_DNA"/>
</dbReference>
<evidence type="ECO:0000313" key="3">
    <source>
        <dbReference type="Proteomes" id="UP000034507"/>
    </source>
</evidence>
<gene>
    <name evidence="2" type="ORF">UU77_C0056G0005</name>
</gene>
<dbReference type="AlphaFoldDB" id="A0A0G0X2E8"/>
<protein>
    <submittedName>
        <fullName evidence="2">Uncharacterized protein</fullName>
    </submittedName>
</protein>
<keyword evidence="1" id="KW-0472">Membrane</keyword>
<proteinExistence type="predicted"/>
<name>A0A0G0X2E8_UNCKA</name>
<sequence>MLYKPGGKETKPVLLTWLDAISNHTAGTVEEVMEKSKITPIYFAGFYMGMANDTLYVAIAYNNETRKYRVILMIPLTNVVSLESLK</sequence>
<feature type="transmembrane region" description="Helical" evidence="1">
    <location>
        <begin position="41"/>
        <end position="61"/>
    </location>
</feature>
<keyword evidence="1" id="KW-0812">Transmembrane</keyword>
<evidence type="ECO:0000313" key="2">
    <source>
        <dbReference type="EMBL" id="KKS19155.1"/>
    </source>
</evidence>
<comment type="caution">
    <text evidence="2">The sequence shown here is derived from an EMBL/GenBank/DDBJ whole genome shotgun (WGS) entry which is preliminary data.</text>
</comment>
<organism evidence="2 3">
    <name type="scientific">candidate division WWE3 bacterium GW2011_GWC1_41_7</name>
    <dbReference type="NCBI Taxonomy" id="1619119"/>
    <lineage>
        <taxon>Bacteria</taxon>
        <taxon>Katanobacteria</taxon>
    </lineage>
</organism>
<dbReference type="Proteomes" id="UP000034507">
    <property type="component" value="Unassembled WGS sequence"/>
</dbReference>
<accession>A0A0G0X2E8</accession>
<reference evidence="2 3" key="1">
    <citation type="journal article" date="2015" name="Nature">
        <title>rRNA introns, odd ribosomes, and small enigmatic genomes across a large radiation of phyla.</title>
        <authorList>
            <person name="Brown C.T."/>
            <person name="Hug L.A."/>
            <person name="Thomas B.C."/>
            <person name="Sharon I."/>
            <person name="Castelle C.J."/>
            <person name="Singh A."/>
            <person name="Wilkins M.J."/>
            <person name="Williams K.H."/>
            <person name="Banfield J.F."/>
        </authorList>
    </citation>
    <scope>NUCLEOTIDE SEQUENCE [LARGE SCALE GENOMIC DNA]</scope>
</reference>
<evidence type="ECO:0000256" key="1">
    <source>
        <dbReference type="SAM" id="Phobius"/>
    </source>
</evidence>
<keyword evidence="1" id="KW-1133">Transmembrane helix</keyword>